<dbReference type="OrthoDB" id="5342184at2759"/>
<sequence>MVDSGSVIVPLYVYPSAGAWDPVYNIASSYPRINFTAIVNIHNGPGEGALPNAEYSTAIGTLNSLTNVRTIGYVATTWCTKNLSSVLDDIFTYSFWGEYDPSLALNGIFVDETPTQYSPDFVSYLGAIAQAVQDSIGLKDSYIVHNPGALPEPVYLDNAISSEPDLTIIFENSFSNWTEEGAEISEVTQAYDSRRLALLVHSMPDLTANETTSTLQQLLAVGHNIWLTGTSNYTEFDGVLPVFIDCLAALLN</sequence>
<reference evidence="1" key="1">
    <citation type="submission" date="2020-01" db="EMBL/GenBank/DDBJ databases">
        <authorList>
            <consortium name="DOE Joint Genome Institute"/>
            <person name="Haridas S."/>
            <person name="Albert R."/>
            <person name="Binder M."/>
            <person name="Bloem J."/>
            <person name="Labutti K."/>
            <person name="Salamov A."/>
            <person name="Andreopoulos B."/>
            <person name="Baker S.E."/>
            <person name="Barry K."/>
            <person name="Bills G."/>
            <person name="Bluhm B.H."/>
            <person name="Cannon C."/>
            <person name="Castanera R."/>
            <person name="Culley D.E."/>
            <person name="Daum C."/>
            <person name="Ezra D."/>
            <person name="Gonzalez J.B."/>
            <person name="Henrissat B."/>
            <person name="Kuo A."/>
            <person name="Liang C."/>
            <person name="Lipzen A."/>
            <person name="Lutzoni F."/>
            <person name="Magnuson J."/>
            <person name="Mondo S."/>
            <person name="Nolan M."/>
            <person name="Ohm R."/>
            <person name="Pangilinan J."/>
            <person name="Park H.-J."/>
            <person name="Ramirez L."/>
            <person name="Alfaro M."/>
            <person name="Sun H."/>
            <person name="Tritt A."/>
            <person name="Yoshinaga Y."/>
            <person name="Zwiers L.-H."/>
            <person name="Turgeon B.G."/>
            <person name="Goodwin S.B."/>
            <person name="Spatafora J.W."/>
            <person name="Crous P.W."/>
            <person name="Grigoriev I.V."/>
        </authorList>
    </citation>
    <scope>NUCLEOTIDE SEQUENCE</scope>
    <source>
        <strain evidence="1">P77</strain>
    </source>
</reference>
<dbReference type="Pfam" id="PF12138">
    <property type="entry name" value="Spherulin4"/>
    <property type="match status" value="1"/>
</dbReference>
<evidence type="ECO:0000313" key="2">
    <source>
        <dbReference type="Proteomes" id="UP000800040"/>
    </source>
</evidence>
<proteinExistence type="predicted"/>
<dbReference type="Proteomes" id="UP000800040">
    <property type="component" value="Unassembled WGS sequence"/>
</dbReference>
<keyword evidence="2" id="KW-1185">Reference proteome</keyword>
<organism evidence="1 2">
    <name type="scientific">Decorospora gaudefroyi</name>
    <dbReference type="NCBI Taxonomy" id="184978"/>
    <lineage>
        <taxon>Eukaryota</taxon>
        <taxon>Fungi</taxon>
        <taxon>Dikarya</taxon>
        <taxon>Ascomycota</taxon>
        <taxon>Pezizomycotina</taxon>
        <taxon>Dothideomycetes</taxon>
        <taxon>Pleosporomycetidae</taxon>
        <taxon>Pleosporales</taxon>
        <taxon>Pleosporineae</taxon>
        <taxon>Pleosporaceae</taxon>
        <taxon>Decorospora</taxon>
    </lineage>
</organism>
<evidence type="ECO:0000313" key="1">
    <source>
        <dbReference type="EMBL" id="KAF1835305.1"/>
    </source>
</evidence>
<dbReference type="PANTHER" id="PTHR35040:SF7">
    <property type="entry name" value="FIBRONECTIN TYPE-III DOMAIN-CONTAINING PROTEIN-RELATED"/>
    <property type="match status" value="1"/>
</dbReference>
<protein>
    <recommendedName>
        <fullName evidence="3">Cell surface spherulin 4-like protein</fullName>
    </recommendedName>
</protein>
<dbReference type="PANTHER" id="PTHR35040">
    <property type="match status" value="1"/>
</dbReference>
<dbReference type="AlphaFoldDB" id="A0A6A5KBK0"/>
<dbReference type="InterPro" id="IPR021986">
    <property type="entry name" value="Spherulin4"/>
</dbReference>
<dbReference type="EMBL" id="ML975289">
    <property type="protein sequence ID" value="KAF1835305.1"/>
    <property type="molecule type" value="Genomic_DNA"/>
</dbReference>
<name>A0A6A5KBK0_9PLEO</name>
<accession>A0A6A5KBK0</accession>
<gene>
    <name evidence="1" type="ORF">BDW02DRAFT_588259</name>
</gene>
<evidence type="ECO:0008006" key="3">
    <source>
        <dbReference type="Google" id="ProtNLM"/>
    </source>
</evidence>